<feature type="transmembrane region" description="Helical" evidence="4">
    <location>
        <begin position="1241"/>
        <end position="1265"/>
    </location>
</feature>
<dbReference type="OrthoDB" id="2503993at2759"/>
<protein>
    <recommendedName>
        <fullName evidence="6">SH3 domain-containing protein</fullName>
    </recommendedName>
</protein>
<dbReference type="Pfam" id="PF20842">
    <property type="entry name" value="Rax2_2"/>
    <property type="match status" value="1"/>
</dbReference>
<evidence type="ECO:0000256" key="5">
    <source>
        <dbReference type="SAM" id="SignalP"/>
    </source>
</evidence>
<feature type="domain" description="SH3" evidence="6">
    <location>
        <begin position="1367"/>
        <end position="1424"/>
    </location>
</feature>
<evidence type="ECO:0000256" key="3">
    <source>
        <dbReference type="SAM" id="MobiDB-lite"/>
    </source>
</evidence>
<dbReference type="Proteomes" id="UP000313359">
    <property type="component" value="Unassembled WGS sequence"/>
</dbReference>
<reference evidence="7" key="1">
    <citation type="journal article" date="2018" name="Genome Biol. Evol.">
        <title>Genomics and development of Lentinus tigrinus, a white-rot wood-decaying mushroom with dimorphic fruiting bodies.</title>
        <authorList>
            <person name="Wu B."/>
            <person name="Xu Z."/>
            <person name="Knudson A."/>
            <person name="Carlson A."/>
            <person name="Chen N."/>
            <person name="Kovaka S."/>
            <person name="LaButti K."/>
            <person name="Lipzen A."/>
            <person name="Pennachio C."/>
            <person name="Riley R."/>
            <person name="Schakwitz W."/>
            <person name="Umezawa K."/>
            <person name="Ohm R.A."/>
            <person name="Grigoriev I.V."/>
            <person name="Nagy L.G."/>
            <person name="Gibbons J."/>
            <person name="Hibbett D."/>
        </authorList>
    </citation>
    <scope>NUCLEOTIDE SEQUENCE [LARGE SCALE GENOMIC DNA]</scope>
    <source>
        <strain evidence="7">ALCF2SS1-6</strain>
    </source>
</reference>
<dbReference type="Pfam" id="PF12768">
    <property type="entry name" value="Rax2"/>
    <property type="match status" value="2"/>
</dbReference>
<feature type="signal peptide" evidence="5">
    <location>
        <begin position="1"/>
        <end position="24"/>
    </location>
</feature>
<keyword evidence="8" id="KW-1185">Reference proteome</keyword>
<feature type="chain" id="PRO_5022988848" description="SH3 domain-containing protein" evidence="5">
    <location>
        <begin position="25"/>
        <end position="1424"/>
    </location>
</feature>
<accession>A0A5C2SL93</accession>
<dbReference type="GO" id="GO:1902929">
    <property type="term" value="C:plasma membrane of growing cell tip"/>
    <property type="evidence" value="ECO:0007669"/>
    <property type="project" value="TreeGrafter"/>
</dbReference>
<dbReference type="Pfam" id="PF00018">
    <property type="entry name" value="SH3_1"/>
    <property type="match status" value="1"/>
</dbReference>
<dbReference type="PANTHER" id="PTHR31778">
    <property type="entry name" value="BUD SITE SELECTION PROTEIN RAX2"/>
    <property type="match status" value="1"/>
</dbReference>
<evidence type="ECO:0000259" key="6">
    <source>
        <dbReference type="PROSITE" id="PS50002"/>
    </source>
</evidence>
<dbReference type="InterPro" id="IPR001452">
    <property type="entry name" value="SH3_domain"/>
</dbReference>
<dbReference type="Gene3D" id="2.30.30.40">
    <property type="entry name" value="SH3 Domains"/>
    <property type="match status" value="1"/>
</dbReference>
<evidence type="ECO:0000256" key="1">
    <source>
        <dbReference type="ARBA" id="ARBA00022443"/>
    </source>
</evidence>
<evidence type="ECO:0000256" key="4">
    <source>
        <dbReference type="SAM" id="Phobius"/>
    </source>
</evidence>
<dbReference type="InterPro" id="IPR024982">
    <property type="entry name" value="Rax2-like_C"/>
</dbReference>
<proteinExistence type="predicted"/>
<name>A0A5C2SL93_9APHY</name>
<dbReference type="EMBL" id="ML122255">
    <property type="protein sequence ID" value="RPD63907.1"/>
    <property type="molecule type" value="Genomic_DNA"/>
</dbReference>
<dbReference type="Pfam" id="PF20843">
    <property type="entry name" value="Rax2_3"/>
    <property type="match status" value="1"/>
</dbReference>
<dbReference type="Gene3D" id="2.120.10.80">
    <property type="entry name" value="Kelch-type beta propeller"/>
    <property type="match status" value="1"/>
</dbReference>
<feature type="compositionally biased region" description="Low complexity" evidence="3">
    <location>
        <begin position="843"/>
        <end position="853"/>
    </location>
</feature>
<keyword evidence="1 2" id="KW-0728">SH3 domain</keyword>
<dbReference type="InterPro" id="IPR048266">
    <property type="entry name" value="Rax2-like_second"/>
</dbReference>
<keyword evidence="5" id="KW-0732">Signal</keyword>
<dbReference type="SMART" id="SM00326">
    <property type="entry name" value="SH3"/>
    <property type="match status" value="1"/>
</dbReference>
<evidence type="ECO:0000313" key="8">
    <source>
        <dbReference type="Proteomes" id="UP000313359"/>
    </source>
</evidence>
<dbReference type="SUPFAM" id="SSF117281">
    <property type="entry name" value="Kelch motif"/>
    <property type="match status" value="1"/>
</dbReference>
<dbReference type="PROSITE" id="PS50002">
    <property type="entry name" value="SH3"/>
    <property type="match status" value="1"/>
</dbReference>
<keyword evidence="4" id="KW-0812">Transmembrane</keyword>
<dbReference type="PANTHER" id="PTHR31778:SF2">
    <property type="entry name" value="BUD SITE SELECTION PROTEIN RAX2"/>
    <property type="match status" value="1"/>
</dbReference>
<evidence type="ECO:0000313" key="7">
    <source>
        <dbReference type="EMBL" id="RPD63907.1"/>
    </source>
</evidence>
<keyword evidence="4" id="KW-0472">Membrane</keyword>
<gene>
    <name evidence="7" type="ORF">L227DRAFT_591771</name>
</gene>
<sequence length="1424" mass="146618">MACKFRRRSRQVALLALFANAALASTPLVDFDRMGKVGLAGAFAGLDVVDNSTSSVTFDPTTASLLSRSSDGSLSKIASTNAGGSILAGCALDDVFYFAGSFSSVNSTSANNIASYFASSRTISPLGSNSPNGAVRALYCDVSRKQVWAGGLFSSPGASIAVWDTASSSWSPAPFGGLTGAAAEVLSITSNSSQSSLYISGSFLSSFGNGSVAINSTNNPNVPFSSGATPFSSSLVPVPLQDAQINAGPSSTDSGFSNINNTLCPAGPDGPGNTWFARSAAKAVITVRKFSFLTATGIRIGNTFLDGRGTTAFSVATIPDNAVQKLTYLDPTDNQNKTCTDSCPLLTDPSIPYQDFLFQEDTDITGFQLTLSDWKGDGPGLHLLQLLSSGAFASSITSQNIQSCFAPGPSNATFTGDWSEKVADTSIAGTTQAVLVSTVDVGTSSADGPSFTWMPYVSASGQYDINLLVPGCTNFQDCDLRTSVKVIVFPGGGLDPWVTTVSQRNTADSATLVYRGPIVPSAPSFVTTVTMMLADKPEGSGQNGKYELVADRVQLILTSANVTSSNSSSSGNSTGTITERGFGFLEWPLSSSSASSTTSSLAAIPTSAITSFDNAGFDLLNALGGASSVASTNASIAAVAQHPSGALFLGGQFTLTSGSGSGAQNMVVFKNGALATLPSNGLNGPVTSLVVDGDNVYVGGSFSDTAQSSNSALKSVAVYSVSGNKWSSMEGGVDGGVTSLDIADDQILVAGNFTQLLTSSGSSTGQNAAGLAAWDISSSSWVNSGGFLVGSLTFVGNGTSSDSQYVAGNVASSLKFGASGFVMLQNGQDGEPEVTPLGIQFDSGSSSTSSTSSKTRRAHHRRTAAGWMPTLQVFSLFKRQTSDATTLAPLPAPAPAPAPAVLAGAFWTNSSSSKEVAIIGGNFTYTASGVSAQNLAIYNEASKTVTALKGNQPNGTIRALLVKGDSLYVGGEFSIQGLDTNGFAIYDLANQRWDVSGVDTLQAGSGSSVLVRSITESTRDDHTVIVAGTFAQAGSNPCRAICSLDTTSRKWSALGNGIQGDVSTVVYAGSDSLIAAGSIALADSTSANVAAYSLANSTWSSVGQGSDLPGPVTAVEINNGNASSVFAAGRASDNSSSFLFYWDGQSWHSVGSTLEGTTEVSQLTMVPLQNTHDGNGVIEPDRVLMVSGSLSDSSFGNASSALFDGQSFIPYIVSTSQSGTPGTVSSLFHSFKTFSFTQKHFLATGVVILISIAIGAGIVFLLALIEILWTLFSRRDDKVNQFDAADMDADDDSTHRPSSLLEHINAATRSTIIGATSPFGPHSEKEAGFAAVPGSPHDDPFSGPDASNYIRAETPSDALGGALDGDEPSRPAVARYSFDGKGDGELPLRTGQELEILDDRDAAWWYARDSRTGQEGVVPAAYVY</sequence>
<dbReference type="InterPro" id="IPR048265">
    <property type="entry name" value="Rax2-like_third"/>
</dbReference>
<evidence type="ECO:0000256" key="2">
    <source>
        <dbReference type="PROSITE-ProRule" id="PRU00192"/>
    </source>
</evidence>
<dbReference type="STRING" id="1328759.A0A5C2SL93"/>
<feature type="region of interest" description="Disordered" evidence="3">
    <location>
        <begin position="840"/>
        <end position="862"/>
    </location>
</feature>
<dbReference type="InterPro" id="IPR036028">
    <property type="entry name" value="SH3-like_dom_sf"/>
</dbReference>
<dbReference type="InterPro" id="IPR011043">
    <property type="entry name" value="Gal_Oxase/kelch_b-propeller"/>
</dbReference>
<dbReference type="SUPFAM" id="SSF50965">
    <property type="entry name" value="Galactose oxidase, central domain"/>
    <property type="match status" value="1"/>
</dbReference>
<dbReference type="SUPFAM" id="SSF50044">
    <property type="entry name" value="SH3-domain"/>
    <property type="match status" value="1"/>
</dbReference>
<organism evidence="7 8">
    <name type="scientific">Lentinus tigrinus ALCF2SS1-6</name>
    <dbReference type="NCBI Taxonomy" id="1328759"/>
    <lineage>
        <taxon>Eukaryota</taxon>
        <taxon>Fungi</taxon>
        <taxon>Dikarya</taxon>
        <taxon>Basidiomycota</taxon>
        <taxon>Agaricomycotina</taxon>
        <taxon>Agaricomycetes</taxon>
        <taxon>Polyporales</taxon>
        <taxon>Polyporaceae</taxon>
        <taxon>Lentinus</taxon>
    </lineage>
</organism>
<keyword evidence="4" id="KW-1133">Transmembrane helix</keyword>
<dbReference type="InterPro" id="IPR015915">
    <property type="entry name" value="Kelch-typ_b-propeller"/>
</dbReference>